<dbReference type="Proteomes" id="UP000009309">
    <property type="component" value="Unassembled WGS sequence"/>
</dbReference>
<accession>I2GNK1</accession>
<protein>
    <recommendedName>
        <fullName evidence="2">Outer membrane protein beta-barrel domain-containing protein</fullName>
    </recommendedName>
</protein>
<evidence type="ECO:0000256" key="1">
    <source>
        <dbReference type="SAM" id="SignalP"/>
    </source>
</evidence>
<evidence type="ECO:0000313" key="3">
    <source>
        <dbReference type="EMBL" id="CCH55479.1"/>
    </source>
</evidence>
<keyword evidence="1" id="KW-0732">Signal</keyword>
<dbReference type="InterPro" id="IPR025665">
    <property type="entry name" value="Beta-barrel_OMP_2"/>
</dbReference>
<feature type="domain" description="Outer membrane protein beta-barrel" evidence="2">
    <location>
        <begin position="27"/>
        <end position="184"/>
    </location>
</feature>
<evidence type="ECO:0000313" key="4">
    <source>
        <dbReference type="Proteomes" id="UP000009309"/>
    </source>
</evidence>
<gene>
    <name evidence="3" type="ORF">BN8_04738</name>
</gene>
<dbReference type="OrthoDB" id="947434at2"/>
<reference evidence="3 4" key="1">
    <citation type="journal article" date="2012" name="J. Bacteriol.">
        <title>Genome Sequence of the Filamentous Bacterium Fibrisoma limi BUZ 3T.</title>
        <authorList>
            <person name="Filippini M."/>
            <person name="Qi W."/>
            <person name="Jaenicke S."/>
            <person name="Goesmann A."/>
            <person name="Smits T.H."/>
            <person name="Bagheri H.C."/>
        </authorList>
    </citation>
    <scope>NUCLEOTIDE SEQUENCE [LARGE SCALE GENOMIC DNA]</scope>
    <source>
        <strain evidence="4">BUZ 3T</strain>
    </source>
</reference>
<dbReference type="Pfam" id="PF13568">
    <property type="entry name" value="OMP_b-brl_2"/>
    <property type="match status" value="1"/>
</dbReference>
<dbReference type="STRING" id="1185876.BN8_04738"/>
<organism evidence="3 4">
    <name type="scientific">Fibrisoma limi BUZ 3</name>
    <dbReference type="NCBI Taxonomy" id="1185876"/>
    <lineage>
        <taxon>Bacteria</taxon>
        <taxon>Pseudomonadati</taxon>
        <taxon>Bacteroidota</taxon>
        <taxon>Cytophagia</taxon>
        <taxon>Cytophagales</taxon>
        <taxon>Spirosomataceae</taxon>
        <taxon>Fibrisoma</taxon>
    </lineage>
</organism>
<comment type="caution">
    <text evidence="3">The sequence shown here is derived from an EMBL/GenBank/DDBJ whole genome shotgun (WGS) entry which is preliminary data.</text>
</comment>
<dbReference type="AlphaFoldDB" id="I2GNK1"/>
<name>I2GNK1_9BACT</name>
<keyword evidence="4" id="KW-1185">Reference proteome</keyword>
<feature type="signal peptide" evidence="1">
    <location>
        <begin position="1"/>
        <end position="28"/>
    </location>
</feature>
<dbReference type="RefSeq" id="WP_009284047.1">
    <property type="nucleotide sequence ID" value="NZ_CAIT01000009.1"/>
</dbReference>
<sequence length="214" mass="22837">MKRPFNTFLLTAAIAVGSYALQSTNVQAQSTARVGIKGGFNASTLYYDSDGVNDKNERYGFHAGVFAQIPAGDFFAIQPELLYTTKGASGNYNILGINGTNTFRLNYAELPVLATFKLGNTVDLQLGPYVAYLLNSDINSNGDFGTGVARIDRDNFNKVDYGVAGGLNLYLGKALIGVRYGQGIQRIADSGVARTILGNAKNGVGMISIGYSFN</sequence>
<dbReference type="eggNOG" id="COG3637">
    <property type="taxonomic scope" value="Bacteria"/>
</dbReference>
<feature type="chain" id="PRO_5003659762" description="Outer membrane protein beta-barrel domain-containing protein" evidence="1">
    <location>
        <begin position="29"/>
        <end position="214"/>
    </location>
</feature>
<proteinExistence type="predicted"/>
<dbReference type="EMBL" id="CAIT01000009">
    <property type="protein sequence ID" value="CCH55479.1"/>
    <property type="molecule type" value="Genomic_DNA"/>
</dbReference>
<evidence type="ECO:0000259" key="2">
    <source>
        <dbReference type="Pfam" id="PF13568"/>
    </source>
</evidence>